<dbReference type="Proteomes" id="UP000290289">
    <property type="component" value="Chromosome 5"/>
</dbReference>
<dbReference type="STRING" id="3750.A0A498JQR6"/>
<feature type="domain" description="Reverse transcriptase zinc-binding" evidence="1">
    <location>
        <begin position="74"/>
        <end position="136"/>
    </location>
</feature>
<dbReference type="EMBL" id="RDQH01000331">
    <property type="protein sequence ID" value="RXH98118.1"/>
    <property type="molecule type" value="Genomic_DNA"/>
</dbReference>
<comment type="caution">
    <text evidence="2">The sequence shown here is derived from an EMBL/GenBank/DDBJ whole genome shotgun (WGS) entry which is preliminary data.</text>
</comment>
<dbReference type="InterPro" id="IPR026960">
    <property type="entry name" value="RVT-Znf"/>
</dbReference>
<protein>
    <recommendedName>
        <fullName evidence="1">Reverse transcriptase zinc-binding domain-containing protein</fullName>
    </recommendedName>
</protein>
<accession>A0A498JQR6</accession>
<name>A0A498JQR6_MALDO</name>
<evidence type="ECO:0000259" key="1">
    <source>
        <dbReference type="Pfam" id="PF13966"/>
    </source>
</evidence>
<reference evidence="2 3" key="1">
    <citation type="submission" date="2018-10" db="EMBL/GenBank/DDBJ databases">
        <title>A high-quality apple genome assembly.</title>
        <authorList>
            <person name="Hu J."/>
        </authorList>
    </citation>
    <scope>NUCLEOTIDE SEQUENCE [LARGE SCALE GENOMIC DNA]</scope>
    <source>
        <strain evidence="3">cv. HFTH1</strain>
        <tissue evidence="2">Young leaf</tissue>
    </source>
</reference>
<dbReference type="Pfam" id="PF13966">
    <property type="entry name" value="zf-RVT"/>
    <property type="match status" value="1"/>
</dbReference>
<gene>
    <name evidence="2" type="ORF">DVH24_010443</name>
</gene>
<evidence type="ECO:0000313" key="3">
    <source>
        <dbReference type="Proteomes" id="UP000290289"/>
    </source>
</evidence>
<keyword evidence="3" id="KW-1185">Reference proteome</keyword>
<dbReference type="AlphaFoldDB" id="A0A498JQR6"/>
<evidence type="ECO:0000313" key="2">
    <source>
        <dbReference type="EMBL" id="RXH98118.1"/>
    </source>
</evidence>
<sequence length="177" mass="20555">MDRLDTVSKLISQEEGVSWNLDIINELFWEEEALLIQSIPLGTRKPLDQLVWNTEPNGKFTTKSAYYLSRFMGEWRARVPEKVKICVWRICWNALPTHDNLRKKKITMDDVYMFCNGENETLVHLIRNCPRAASVWLSCPLRLQSLTNTTENIMDWIAKLAGELSRDSTLNPKPSNK</sequence>
<proteinExistence type="predicted"/>
<organism evidence="2 3">
    <name type="scientific">Malus domestica</name>
    <name type="common">Apple</name>
    <name type="synonym">Pyrus malus</name>
    <dbReference type="NCBI Taxonomy" id="3750"/>
    <lineage>
        <taxon>Eukaryota</taxon>
        <taxon>Viridiplantae</taxon>
        <taxon>Streptophyta</taxon>
        <taxon>Embryophyta</taxon>
        <taxon>Tracheophyta</taxon>
        <taxon>Spermatophyta</taxon>
        <taxon>Magnoliopsida</taxon>
        <taxon>eudicotyledons</taxon>
        <taxon>Gunneridae</taxon>
        <taxon>Pentapetalae</taxon>
        <taxon>rosids</taxon>
        <taxon>fabids</taxon>
        <taxon>Rosales</taxon>
        <taxon>Rosaceae</taxon>
        <taxon>Amygdaloideae</taxon>
        <taxon>Maleae</taxon>
        <taxon>Malus</taxon>
    </lineage>
</organism>